<dbReference type="InterPro" id="IPR014716">
    <property type="entry name" value="Fibrinogen_a/b/g_C_1"/>
</dbReference>
<dbReference type="WBParaSite" id="maker-uti_cns_0004128-snap-gene-0.4-mRNA-1">
    <property type="protein sequence ID" value="maker-uti_cns_0004128-snap-gene-0.4-mRNA-1"/>
    <property type="gene ID" value="maker-uti_cns_0004128-snap-gene-0.4"/>
</dbReference>
<dbReference type="Gene3D" id="3.90.215.10">
    <property type="entry name" value="Gamma Fibrinogen, chain A, domain 1"/>
    <property type="match status" value="1"/>
</dbReference>
<organism evidence="3 4">
    <name type="scientific">Macrostomum lignano</name>
    <dbReference type="NCBI Taxonomy" id="282301"/>
    <lineage>
        <taxon>Eukaryota</taxon>
        <taxon>Metazoa</taxon>
        <taxon>Spiralia</taxon>
        <taxon>Lophotrochozoa</taxon>
        <taxon>Platyhelminthes</taxon>
        <taxon>Rhabditophora</taxon>
        <taxon>Macrostomorpha</taxon>
        <taxon>Macrostomida</taxon>
        <taxon>Macrostomidae</taxon>
        <taxon>Macrostomum</taxon>
    </lineage>
</organism>
<dbReference type="InterPro" id="IPR036056">
    <property type="entry name" value="Fibrinogen-like_C"/>
</dbReference>
<feature type="signal peptide" evidence="1">
    <location>
        <begin position="1"/>
        <end position="17"/>
    </location>
</feature>
<evidence type="ECO:0000259" key="2">
    <source>
        <dbReference type="Pfam" id="PF00147"/>
    </source>
</evidence>
<evidence type="ECO:0000313" key="4">
    <source>
        <dbReference type="WBParaSite" id="maker-uti_cns_0004128-snap-gene-0.4-mRNA-1"/>
    </source>
</evidence>
<feature type="domain" description="Fibrinogen C-terminal" evidence="2">
    <location>
        <begin position="178"/>
        <end position="285"/>
    </location>
</feature>
<evidence type="ECO:0000313" key="3">
    <source>
        <dbReference type="Proteomes" id="UP000095280"/>
    </source>
</evidence>
<dbReference type="Pfam" id="PF00147">
    <property type="entry name" value="Fibrinogen_C"/>
    <property type="match status" value="1"/>
</dbReference>
<reference evidence="4" key="1">
    <citation type="submission" date="2016-11" db="UniProtKB">
        <authorList>
            <consortium name="WormBaseParasite"/>
        </authorList>
    </citation>
    <scope>IDENTIFICATION</scope>
</reference>
<keyword evidence="1" id="KW-0732">Signal</keyword>
<dbReference type="SUPFAM" id="SSF56496">
    <property type="entry name" value="Fibrinogen C-terminal domain-like"/>
    <property type="match status" value="1"/>
</dbReference>
<dbReference type="AlphaFoldDB" id="A0A1I8H3M1"/>
<dbReference type="InterPro" id="IPR002181">
    <property type="entry name" value="Fibrinogen_a/b/g_C_dom"/>
</dbReference>
<evidence type="ECO:0000256" key="1">
    <source>
        <dbReference type="SAM" id="SignalP"/>
    </source>
</evidence>
<dbReference type="GO" id="GO:0005615">
    <property type="term" value="C:extracellular space"/>
    <property type="evidence" value="ECO:0007669"/>
    <property type="project" value="TreeGrafter"/>
</dbReference>
<name>A0A1I8H3M1_9PLAT</name>
<accession>A0A1I8H3M1</accession>
<sequence>MILKFVTHCILVGAAMAQALNGAEYSTDPVESLNSTAPITSAGGSSDIHCTVQCSAAGAAVCAATAYVEETRVCLFSGVSNADFSAAAPSSTVFRRVKEYSTDPVESLNSTAPITSAGGSSDIHCTVQCSAAGADVCAATAYVEETRVCLFSGVSNADFSAAAPRSTVFRRVKGIDNNNYNYYYTTTTTTSPAPGYHVLLSRTRLTLSFARTWTEYENGFGDGVDVWLGLQKINELTGSTPRKLRVETVSTTGVPYVDEYSGFSVGDASTNYAMTFDARFDGQLKHNWRLAHLSQRHAVFHHGQG</sequence>
<dbReference type="InterPro" id="IPR050373">
    <property type="entry name" value="Fibrinogen_C-term_domain"/>
</dbReference>
<keyword evidence="3" id="KW-1185">Reference proteome</keyword>
<protein>
    <submittedName>
        <fullName evidence="4">Fibrinogen C-terminal domain-containing protein</fullName>
    </submittedName>
</protein>
<dbReference type="PANTHER" id="PTHR19143">
    <property type="entry name" value="FIBRINOGEN/TENASCIN/ANGIOPOEITIN"/>
    <property type="match status" value="1"/>
</dbReference>
<dbReference type="Proteomes" id="UP000095280">
    <property type="component" value="Unplaced"/>
</dbReference>
<proteinExistence type="predicted"/>
<feature type="chain" id="PRO_5009319877" evidence="1">
    <location>
        <begin position="18"/>
        <end position="305"/>
    </location>
</feature>